<dbReference type="Proteomes" id="UP000072989">
    <property type="component" value="Unassembled WGS sequence"/>
</dbReference>
<dbReference type="PROSITE" id="PS50847">
    <property type="entry name" value="GRAM_POS_ANCHORING"/>
    <property type="match status" value="1"/>
</dbReference>
<evidence type="ECO:0000313" key="8">
    <source>
        <dbReference type="Proteomes" id="UP000072989"/>
    </source>
</evidence>
<name>A0A139RNV3_STROR</name>
<evidence type="ECO:0000256" key="2">
    <source>
        <dbReference type="ARBA" id="ARBA00022525"/>
    </source>
</evidence>
<feature type="region of interest" description="Disordered" evidence="5">
    <location>
        <begin position="147"/>
        <end position="166"/>
    </location>
</feature>
<keyword evidence="3" id="KW-0732">Signal</keyword>
<dbReference type="InterPro" id="IPR044024">
    <property type="entry name" value="aRib"/>
</dbReference>
<evidence type="ECO:0000259" key="6">
    <source>
        <dbReference type="PROSITE" id="PS50847"/>
    </source>
</evidence>
<evidence type="ECO:0000256" key="3">
    <source>
        <dbReference type="ARBA" id="ARBA00022729"/>
    </source>
</evidence>
<dbReference type="Pfam" id="PF00746">
    <property type="entry name" value="Gram_pos_anchor"/>
    <property type="match status" value="1"/>
</dbReference>
<dbReference type="InterPro" id="IPR027579">
    <property type="entry name" value="SSSPR51_Rpt"/>
</dbReference>
<proteinExistence type="predicted"/>
<feature type="domain" description="Gram-positive cocci surface proteins LPxTG" evidence="6">
    <location>
        <begin position="163"/>
        <end position="197"/>
    </location>
</feature>
<reference evidence="7 8" key="1">
    <citation type="submission" date="2016-01" db="EMBL/GenBank/DDBJ databases">
        <title>Highly variable Streptococcus oralis are common among viridans streptococci isolated from primates.</title>
        <authorList>
            <person name="Denapaite D."/>
            <person name="Rieger M."/>
            <person name="Koendgen S."/>
            <person name="Brueckner R."/>
            <person name="Ochigava I."/>
            <person name="Kappeler P."/>
            <person name="Maetz-Rensing K."/>
            <person name="Leendertz F."/>
            <person name="Hakenbeck R."/>
        </authorList>
    </citation>
    <scope>NUCLEOTIDE SEQUENCE [LARGE SCALE GENOMIC DNA]</scope>
    <source>
        <strain evidence="7 8">DD17</strain>
    </source>
</reference>
<evidence type="ECO:0000256" key="4">
    <source>
        <dbReference type="ARBA" id="ARBA00023088"/>
    </source>
</evidence>
<evidence type="ECO:0000256" key="5">
    <source>
        <dbReference type="SAM" id="MobiDB-lite"/>
    </source>
</evidence>
<feature type="compositionally biased region" description="Polar residues" evidence="5">
    <location>
        <begin position="150"/>
        <end position="166"/>
    </location>
</feature>
<keyword evidence="4" id="KW-0572">Peptidoglycan-anchor</keyword>
<dbReference type="Gene3D" id="3.10.20.890">
    <property type="match status" value="1"/>
</dbReference>
<accession>A0A139RNV3</accession>
<evidence type="ECO:0000313" key="7">
    <source>
        <dbReference type="EMBL" id="KXU16424.1"/>
    </source>
</evidence>
<organism evidence="7 8">
    <name type="scientific">Streptococcus oralis</name>
    <dbReference type="NCBI Taxonomy" id="1303"/>
    <lineage>
        <taxon>Bacteria</taxon>
        <taxon>Bacillati</taxon>
        <taxon>Bacillota</taxon>
        <taxon>Bacilli</taxon>
        <taxon>Lactobacillales</taxon>
        <taxon>Streptococcaceae</taxon>
        <taxon>Streptococcus</taxon>
    </lineage>
</organism>
<dbReference type="Pfam" id="PF18938">
    <property type="entry name" value="aRib"/>
    <property type="match status" value="1"/>
</dbReference>
<dbReference type="NCBIfam" id="TIGR01167">
    <property type="entry name" value="LPXTG_anchor"/>
    <property type="match status" value="1"/>
</dbReference>
<comment type="caution">
    <text evidence="7">The sequence shown here is derived from an EMBL/GenBank/DDBJ whole genome shotgun (WGS) entry which is preliminary data.</text>
</comment>
<gene>
    <name evidence="7" type="ORF">SORDD17_00368</name>
</gene>
<sequence length="197" mass="20773">MELSELQLIITKWLDEEGRPLKSEVSATPEDMARDLAAFEHGSFAGYIFSETTVKGNVVTHVFRKVASNGGDTSDAFIPVVPSEKTPVKDLDKLTDAEKAAVKKKVEDANPGKTVTVDDKGNATVTDPTSGKTAIIPSTDLVEKAKEDTNTANKGTVSSKKVLPNTGTADASTSIALGVMAAVAGLGLVAKRRKEED</sequence>
<keyword evidence="2" id="KW-0964">Secreted</keyword>
<dbReference type="InterPro" id="IPR019931">
    <property type="entry name" value="LPXTG_anchor"/>
</dbReference>
<evidence type="ECO:0000256" key="1">
    <source>
        <dbReference type="ARBA" id="ARBA00022512"/>
    </source>
</evidence>
<dbReference type="NCBIfam" id="TIGR04308">
    <property type="entry name" value="repeat_SSSPR51"/>
    <property type="match status" value="1"/>
</dbReference>
<dbReference type="AlphaFoldDB" id="A0A139RNV3"/>
<dbReference type="PATRIC" id="fig|1303.87.peg.450"/>
<dbReference type="EMBL" id="LQZE01000071">
    <property type="protein sequence ID" value="KXU16424.1"/>
    <property type="molecule type" value="Genomic_DNA"/>
</dbReference>
<keyword evidence="1" id="KW-0134">Cell wall</keyword>
<protein>
    <submittedName>
        <fullName evidence="7">Alpha-like protein 3</fullName>
    </submittedName>
</protein>